<sequence>MSASSSEGSQPDRVECALDAEHPHFRISEGTTLINPGVSTATGMVTASAGKLRMQIPVGMNRATLVVETFRGSPVDLIDTYDDVIEFGYWSATGAVAVLDWSLALLCCLSPLPIGAGDYRMRYHVRSGGPDQGALEAEMLIQIWPGALGTEKELKITSQFGHFWQPGERLRRSMEL</sequence>
<dbReference type="Proteomes" id="UP001595645">
    <property type="component" value="Unassembled WGS sequence"/>
</dbReference>
<proteinExistence type="predicted"/>
<comment type="caution">
    <text evidence="1">The sequence shown here is derived from an EMBL/GenBank/DDBJ whole genome shotgun (WGS) entry which is preliminary data.</text>
</comment>
<dbReference type="RefSeq" id="WP_378241406.1">
    <property type="nucleotide sequence ID" value="NZ_JBHRWK010000038.1"/>
</dbReference>
<keyword evidence="2" id="KW-1185">Reference proteome</keyword>
<reference evidence="2" key="1">
    <citation type="journal article" date="2019" name="Int. J. Syst. Evol. Microbiol.">
        <title>The Global Catalogue of Microorganisms (GCM) 10K type strain sequencing project: providing services to taxonomists for standard genome sequencing and annotation.</title>
        <authorList>
            <consortium name="The Broad Institute Genomics Platform"/>
            <consortium name="The Broad Institute Genome Sequencing Center for Infectious Disease"/>
            <person name="Wu L."/>
            <person name="Ma J."/>
        </authorList>
    </citation>
    <scope>NUCLEOTIDE SEQUENCE [LARGE SCALE GENOMIC DNA]</scope>
    <source>
        <strain evidence="2">CGMCC 4.7676</strain>
    </source>
</reference>
<organism evidence="1 2">
    <name type="scientific">Amycolatopsis speibonae</name>
    <dbReference type="NCBI Taxonomy" id="1450224"/>
    <lineage>
        <taxon>Bacteria</taxon>
        <taxon>Bacillati</taxon>
        <taxon>Actinomycetota</taxon>
        <taxon>Actinomycetes</taxon>
        <taxon>Pseudonocardiales</taxon>
        <taxon>Pseudonocardiaceae</taxon>
        <taxon>Amycolatopsis</taxon>
    </lineage>
</organism>
<gene>
    <name evidence="1" type="ORF">ACFOSH_24625</name>
</gene>
<evidence type="ECO:0000313" key="1">
    <source>
        <dbReference type="EMBL" id="MFC3452634.1"/>
    </source>
</evidence>
<name>A0ABV7P0L7_9PSEU</name>
<accession>A0ABV7P0L7</accession>
<evidence type="ECO:0000313" key="2">
    <source>
        <dbReference type="Proteomes" id="UP001595645"/>
    </source>
</evidence>
<protein>
    <submittedName>
        <fullName evidence="1">Uncharacterized protein</fullName>
    </submittedName>
</protein>
<dbReference type="EMBL" id="JBHRWK010000038">
    <property type="protein sequence ID" value="MFC3452634.1"/>
    <property type="molecule type" value="Genomic_DNA"/>
</dbReference>